<feature type="signal peptide" evidence="1">
    <location>
        <begin position="1"/>
        <end position="17"/>
    </location>
</feature>
<dbReference type="Gene3D" id="2.130.10.10">
    <property type="entry name" value="YVTN repeat-like/Quinoprotein amine dehydrogenase"/>
    <property type="match status" value="1"/>
</dbReference>
<dbReference type="InterPro" id="IPR036278">
    <property type="entry name" value="Sialidase_sf"/>
</dbReference>
<accession>A0A5J5IEU8</accession>
<dbReference type="AlphaFoldDB" id="A0A5J5IEU8"/>
<dbReference type="RefSeq" id="WP_150416684.1">
    <property type="nucleotide sequence ID" value="NZ_VYQF01000010.1"/>
</dbReference>
<dbReference type="InterPro" id="IPR015943">
    <property type="entry name" value="WD40/YVTN_repeat-like_dom_sf"/>
</dbReference>
<sequence length="330" mass="36329">MKNIFLLLVLICSNSCAQQIKIVNTGTKTSIRGLSVVNDKIIWVSGSNGMIGKSIDSGDTWKWIQVKDFEKTDFRDIEAFDKNIAVIMGVDAPAYILRTIDGGQTWKLVFEDKQKGMFLDAMEFWNEQSGIVIGDPINGKFFIARTFNGGNSWQNIPENKYPAADSGEACFAASGTNIRKFGNDAACFVTGGLHSRLFIKDKIIDLPIVQGKETTGANSIAIKNKKIFIVVGGDFNTPDSTYKNCIISNDGGNIWTSPLTPPNGYRSCVEYIDKKQWVTCGINGVDISNDDGQTWKWISKVSFNVCRKAKKGKSVFFAGGKGLIGKLIER</sequence>
<gene>
    <name evidence="2" type="ORF">FW778_20085</name>
</gene>
<proteinExistence type="predicted"/>
<name>A0A5J5IEU8_9BACT</name>
<protein>
    <submittedName>
        <fullName evidence="2">Oxidoreductase</fullName>
    </submittedName>
</protein>
<comment type="caution">
    <text evidence="2">The sequence shown here is derived from an EMBL/GenBank/DDBJ whole genome shotgun (WGS) entry which is preliminary data.</text>
</comment>
<dbReference type="PANTHER" id="PTHR47199">
    <property type="entry name" value="PHOTOSYSTEM II STABILITY/ASSEMBLY FACTOR HCF136, CHLOROPLASTIC"/>
    <property type="match status" value="1"/>
</dbReference>
<evidence type="ECO:0000256" key="1">
    <source>
        <dbReference type="SAM" id="SignalP"/>
    </source>
</evidence>
<dbReference type="EMBL" id="VYQF01000010">
    <property type="protein sequence ID" value="KAA9035857.1"/>
    <property type="molecule type" value="Genomic_DNA"/>
</dbReference>
<keyword evidence="3" id="KW-1185">Reference proteome</keyword>
<dbReference type="Proteomes" id="UP000326903">
    <property type="component" value="Unassembled WGS sequence"/>
</dbReference>
<reference evidence="2 3" key="1">
    <citation type="submission" date="2019-09" db="EMBL/GenBank/DDBJ databases">
        <title>Draft genome sequence of Ginsengibacter sp. BR5-29.</title>
        <authorList>
            <person name="Im W.-T."/>
        </authorList>
    </citation>
    <scope>NUCLEOTIDE SEQUENCE [LARGE SCALE GENOMIC DNA]</scope>
    <source>
        <strain evidence="2 3">BR5-29</strain>
    </source>
</reference>
<keyword evidence="1" id="KW-0732">Signal</keyword>
<organism evidence="2 3">
    <name type="scientific">Ginsengibacter hankyongi</name>
    <dbReference type="NCBI Taxonomy" id="2607284"/>
    <lineage>
        <taxon>Bacteria</taxon>
        <taxon>Pseudomonadati</taxon>
        <taxon>Bacteroidota</taxon>
        <taxon>Chitinophagia</taxon>
        <taxon>Chitinophagales</taxon>
        <taxon>Chitinophagaceae</taxon>
        <taxon>Ginsengibacter</taxon>
    </lineage>
</organism>
<feature type="chain" id="PRO_5023933057" evidence="1">
    <location>
        <begin position="18"/>
        <end position="330"/>
    </location>
</feature>
<evidence type="ECO:0000313" key="2">
    <source>
        <dbReference type="EMBL" id="KAA9035857.1"/>
    </source>
</evidence>
<dbReference type="PANTHER" id="PTHR47199:SF2">
    <property type="entry name" value="PHOTOSYSTEM II STABILITY_ASSEMBLY FACTOR HCF136, CHLOROPLASTIC"/>
    <property type="match status" value="1"/>
</dbReference>
<dbReference type="SUPFAM" id="SSF50939">
    <property type="entry name" value="Sialidases"/>
    <property type="match status" value="1"/>
</dbReference>
<evidence type="ECO:0000313" key="3">
    <source>
        <dbReference type="Proteomes" id="UP000326903"/>
    </source>
</evidence>